<feature type="transmembrane region" description="Helical" evidence="11">
    <location>
        <begin position="163"/>
        <end position="188"/>
    </location>
</feature>
<proteinExistence type="predicted"/>
<keyword evidence="8" id="KW-0868">Chloride</keyword>
<evidence type="ECO:0000259" key="12">
    <source>
        <dbReference type="PROSITE" id="PS51371"/>
    </source>
</evidence>
<accession>A0A069SKY1</accession>
<feature type="transmembrane region" description="Helical" evidence="11">
    <location>
        <begin position="422"/>
        <end position="440"/>
    </location>
</feature>
<feature type="transmembrane region" description="Helical" evidence="11">
    <location>
        <begin position="390"/>
        <end position="413"/>
    </location>
</feature>
<feature type="domain" description="CBS" evidence="12">
    <location>
        <begin position="540"/>
        <end position="597"/>
    </location>
</feature>
<dbReference type="InterPro" id="IPR050368">
    <property type="entry name" value="ClC-type_chloride_channel"/>
</dbReference>
<evidence type="ECO:0000313" key="13">
    <source>
        <dbReference type="EMBL" id="KDS54596.1"/>
    </source>
</evidence>
<sequence>MDAIIDENKKSWLQRFILWREKKIKEKHFILILSFLVGIFTALAAWFLKFLVEWIKEFLTENFDSTGVNWLYLVYPVFGIFLTGLFIRYIVKDDISHGVTKILYAISRRQSRIKRHNTWSSVIASAITIGFGGSVGAEAPIVLTGSAIGSNLGSVFKMEHKTLMLLVGCGAAGAVAGIFKAPIAGLVFTLEVLMIDLTMASLLPLLVSCVTAATVSYILTGPDAMFKFHMDEPFLMERIPSAILLGIACGLVSLYFTRAMNSVENIFRRYSNPYIKLAIGGAMLSILIFLFPPLYGEGYDTINLLLNGVTNHDWNTVMNNSIFYGFDNLLLVYLAMIVLFKVFASSATNGGGGCGGIFAPSLFLGCITGFIFAHFCNELHVGPYIPEKNFALLGMAGLMSGVMHAPLTGIFLIAELTGGDDLFLPLMMVSVSSYLTIMIFEPHSIYSMRLAKKGELITHHKDKAVLTLMNIDSVVETDFEKVRPDMDLGEMVKVISQAKRNLFPVVDVNGELLGIVVLDDIRNIMFRQELYHRFKVEKFMISPPARINVTDSMEEVMKKFDDTKAWNLPVINEEGKYKGFVSKSKIFNSYRQGLVDFSED</sequence>
<dbReference type="SMART" id="SM00116">
    <property type="entry name" value="CBS"/>
    <property type="match status" value="2"/>
</dbReference>
<dbReference type="GO" id="GO:0005254">
    <property type="term" value="F:chloride channel activity"/>
    <property type="evidence" value="ECO:0007669"/>
    <property type="project" value="UniProtKB-KW"/>
</dbReference>
<feature type="transmembrane region" description="Helical" evidence="11">
    <location>
        <begin position="322"/>
        <end position="344"/>
    </location>
</feature>
<evidence type="ECO:0000256" key="9">
    <source>
        <dbReference type="ARBA" id="ARBA00023303"/>
    </source>
</evidence>
<evidence type="ECO:0000256" key="7">
    <source>
        <dbReference type="ARBA" id="ARBA00023173"/>
    </source>
</evidence>
<dbReference type="AlphaFoldDB" id="A0A069SKY1"/>
<dbReference type="Pfam" id="PF00571">
    <property type="entry name" value="CBS"/>
    <property type="match status" value="2"/>
</dbReference>
<name>A0A069SKY1_PHOVU</name>
<keyword evidence="9" id="KW-0407">Ion channel</keyword>
<feature type="transmembrane region" description="Helical" evidence="11">
    <location>
        <begin position="72"/>
        <end position="91"/>
    </location>
</feature>
<gene>
    <name evidence="13" type="ORF">M099_1694</name>
</gene>
<keyword evidence="10" id="KW-0129">CBS domain</keyword>
<keyword evidence="3 11" id="KW-0812">Transmembrane</keyword>
<keyword evidence="6 11" id="KW-0472">Membrane</keyword>
<comment type="subcellular location">
    <subcellularLocation>
        <location evidence="1">Membrane</location>
        <topology evidence="1">Multi-pass membrane protein</topology>
    </subcellularLocation>
</comment>
<dbReference type="PROSITE" id="PS51371">
    <property type="entry name" value="CBS"/>
    <property type="match status" value="2"/>
</dbReference>
<evidence type="ECO:0000256" key="6">
    <source>
        <dbReference type="ARBA" id="ARBA00023136"/>
    </source>
</evidence>
<keyword evidence="7" id="KW-0869">Chloride channel</keyword>
<evidence type="ECO:0000256" key="1">
    <source>
        <dbReference type="ARBA" id="ARBA00004141"/>
    </source>
</evidence>
<dbReference type="CDD" id="cd00400">
    <property type="entry name" value="Voltage_gated_ClC"/>
    <property type="match status" value="1"/>
</dbReference>
<dbReference type="PRINTS" id="PR00762">
    <property type="entry name" value="CLCHANNEL"/>
</dbReference>
<evidence type="ECO:0000256" key="10">
    <source>
        <dbReference type="PROSITE-ProRule" id="PRU00703"/>
    </source>
</evidence>
<dbReference type="RefSeq" id="WP_032952724.1">
    <property type="nucleotide sequence ID" value="NZ_JNHM01000020.1"/>
</dbReference>
<feature type="transmembrane region" description="Helical" evidence="11">
    <location>
        <begin position="239"/>
        <end position="256"/>
    </location>
</feature>
<dbReference type="Gene3D" id="1.10.3080.10">
    <property type="entry name" value="Clc chloride channel"/>
    <property type="match status" value="1"/>
</dbReference>
<organism evidence="13 14">
    <name type="scientific">Phocaeicola vulgatus str. 3975 RP4</name>
    <dbReference type="NCBI Taxonomy" id="1339352"/>
    <lineage>
        <taxon>Bacteria</taxon>
        <taxon>Pseudomonadati</taxon>
        <taxon>Bacteroidota</taxon>
        <taxon>Bacteroidia</taxon>
        <taxon>Bacteroidales</taxon>
        <taxon>Bacteroidaceae</taxon>
        <taxon>Phocaeicola</taxon>
    </lineage>
</organism>
<dbReference type="EMBL" id="JNHM01000020">
    <property type="protein sequence ID" value="KDS54596.1"/>
    <property type="molecule type" value="Genomic_DNA"/>
</dbReference>
<comment type="caution">
    <text evidence="13">The sequence shown here is derived from an EMBL/GenBank/DDBJ whole genome shotgun (WGS) entry which is preliminary data.</text>
</comment>
<dbReference type="Gene3D" id="3.10.580.10">
    <property type="entry name" value="CBS-domain"/>
    <property type="match status" value="1"/>
</dbReference>
<evidence type="ECO:0000256" key="8">
    <source>
        <dbReference type="ARBA" id="ARBA00023214"/>
    </source>
</evidence>
<evidence type="ECO:0000256" key="2">
    <source>
        <dbReference type="ARBA" id="ARBA00022448"/>
    </source>
</evidence>
<dbReference type="GO" id="GO:0034707">
    <property type="term" value="C:chloride channel complex"/>
    <property type="evidence" value="ECO:0007669"/>
    <property type="project" value="UniProtKB-KW"/>
</dbReference>
<feature type="transmembrane region" description="Helical" evidence="11">
    <location>
        <begin position="356"/>
        <end position="375"/>
    </location>
</feature>
<feature type="transmembrane region" description="Helical" evidence="11">
    <location>
        <begin position="29"/>
        <end position="52"/>
    </location>
</feature>
<reference evidence="13 14" key="1">
    <citation type="submission" date="2014-04" db="EMBL/GenBank/DDBJ databases">
        <authorList>
            <person name="Sears C."/>
            <person name="Carroll K."/>
            <person name="Sack B.R."/>
            <person name="Qadri F."/>
            <person name="Myers L.L."/>
            <person name="Chung G.-T."/>
            <person name="Escheverria P."/>
            <person name="Fraser C.M."/>
            <person name="Sadzewicz L."/>
            <person name="Shefchek K.A."/>
            <person name="Tallon L."/>
            <person name="Das S.P."/>
            <person name="Daugherty S."/>
            <person name="Mongodin E.F."/>
        </authorList>
    </citation>
    <scope>NUCLEOTIDE SEQUENCE [LARGE SCALE GENOMIC DNA]</scope>
    <source>
        <strain evidence="13 14">3975 RP4</strain>
    </source>
</reference>
<feature type="domain" description="CBS" evidence="12">
    <location>
        <begin position="475"/>
        <end position="536"/>
    </location>
</feature>
<feature type="transmembrane region" description="Helical" evidence="11">
    <location>
        <begin position="200"/>
        <end position="219"/>
    </location>
</feature>
<keyword evidence="4 11" id="KW-1133">Transmembrane helix</keyword>
<dbReference type="SUPFAM" id="SSF81340">
    <property type="entry name" value="Clc chloride channel"/>
    <property type="match status" value="1"/>
</dbReference>
<keyword evidence="5" id="KW-0406">Ion transport</keyword>
<dbReference type="InterPro" id="IPR046342">
    <property type="entry name" value="CBS_dom_sf"/>
</dbReference>
<feature type="transmembrane region" description="Helical" evidence="11">
    <location>
        <begin position="118"/>
        <end position="143"/>
    </location>
</feature>
<dbReference type="CDD" id="cd02205">
    <property type="entry name" value="CBS_pair_SF"/>
    <property type="match status" value="1"/>
</dbReference>
<evidence type="ECO:0000256" key="4">
    <source>
        <dbReference type="ARBA" id="ARBA00022989"/>
    </source>
</evidence>
<dbReference type="PANTHER" id="PTHR43427:SF6">
    <property type="entry name" value="CHLORIDE CHANNEL PROTEIN CLC-E"/>
    <property type="match status" value="1"/>
</dbReference>
<dbReference type="InterPro" id="IPR000644">
    <property type="entry name" value="CBS_dom"/>
</dbReference>
<evidence type="ECO:0000256" key="3">
    <source>
        <dbReference type="ARBA" id="ARBA00022692"/>
    </source>
</evidence>
<evidence type="ECO:0000256" key="5">
    <source>
        <dbReference type="ARBA" id="ARBA00023065"/>
    </source>
</evidence>
<dbReference type="PATRIC" id="fig|1339352.3.peg.1644"/>
<dbReference type="SUPFAM" id="SSF54631">
    <property type="entry name" value="CBS-domain pair"/>
    <property type="match status" value="1"/>
</dbReference>
<evidence type="ECO:0000313" key="14">
    <source>
        <dbReference type="Proteomes" id="UP000027661"/>
    </source>
</evidence>
<dbReference type="Pfam" id="PF00654">
    <property type="entry name" value="Voltage_CLC"/>
    <property type="match status" value="1"/>
</dbReference>
<feature type="transmembrane region" description="Helical" evidence="11">
    <location>
        <begin position="277"/>
        <end position="295"/>
    </location>
</feature>
<dbReference type="PANTHER" id="PTHR43427">
    <property type="entry name" value="CHLORIDE CHANNEL PROTEIN CLC-E"/>
    <property type="match status" value="1"/>
</dbReference>
<evidence type="ECO:0000256" key="11">
    <source>
        <dbReference type="SAM" id="Phobius"/>
    </source>
</evidence>
<keyword evidence="2" id="KW-0813">Transport</keyword>
<dbReference type="InterPro" id="IPR001807">
    <property type="entry name" value="ClC"/>
</dbReference>
<dbReference type="InterPro" id="IPR014743">
    <property type="entry name" value="Cl-channel_core"/>
</dbReference>
<protein>
    <submittedName>
        <fullName evidence="13">CBS domain protein</fullName>
    </submittedName>
</protein>
<dbReference type="Proteomes" id="UP000027661">
    <property type="component" value="Unassembled WGS sequence"/>
</dbReference>